<dbReference type="Gene3D" id="1.10.10.10">
    <property type="entry name" value="Winged helix-like DNA-binding domain superfamily/Winged helix DNA-binding domain"/>
    <property type="match status" value="1"/>
</dbReference>
<feature type="modified residue" description="4-aspartylphosphate" evidence="8">
    <location>
        <position position="52"/>
    </location>
</feature>
<evidence type="ECO:0000256" key="7">
    <source>
        <dbReference type="ARBA" id="ARBA00024867"/>
    </source>
</evidence>
<keyword evidence="6" id="KW-0804">Transcription</keyword>
<dbReference type="PANTHER" id="PTHR48111:SF1">
    <property type="entry name" value="TWO-COMPONENT RESPONSE REGULATOR ORR33"/>
    <property type="match status" value="1"/>
</dbReference>
<name>A0A9D2NJ40_9FIRM</name>
<dbReference type="Pfam" id="PF00072">
    <property type="entry name" value="Response_reg"/>
    <property type="match status" value="1"/>
</dbReference>
<dbReference type="SMART" id="SM00448">
    <property type="entry name" value="REC"/>
    <property type="match status" value="1"/>
</dbReference>
<dbReference type="Pfam" id="PF00486">
    <property type="entry name" value="Trans_reg_C"/>
    <property type="match status" value="1"/>
</dbReference>
<dbReference type="InterPro" id="IPR011006">
    <property type="entry name" value="CheY-like_superfamily"/>
</dbReference>
<evidence type="ECO:0000256" key="8">
    <source>
        <dbReference type="PROSITE-ProRule" id="PRU00169"/>
    </source>
</evidence>
<dbReference type="PROSITE" id="PS50110">
    <property type="entry name" value="RESPONSE_REGULATORY"/>
    <property type="match status" value="1"/>
</dbReference>
<dbReference type="CDD" id="cd00383">
    <property type="entry name" value="trans_reg_C"/>
    <property type="match status" value="1"/>
</dbReference>
<evidence type="ECO:0000259" key="11">
    <source>
        <dbReference type="PROSITE" id="PS51755"/>
    </source>
</evidence>
<dbReference type="SMART" id="SM00862">
    <property type="entry name" value="Trans_reg_C"/>
    <property type="match status" value="1"/>
</dbReference>
<protein>
    <recommendedName>
        <fullName evidence="1">Stage 0 sporulation protein A homolog</fullName>
    </recommendedName>
</protein>
<feature type="DNA-binding region" description="OmpR/PhoB-type" evidence="9">
    <location>
        <begin position="127"/>
        <end position="223"/>
    </location>
</feature>
<reference evidence="12" key="2">
    <citation type="submission" date="2021-04" db="EMBL/GenBank/DDBJ databases">
        <authorList>
            <person name="Gilroy R."/>
        </authorList>
    </citation>
    <scope>NUCLEOTIDE SEQUENCE</scope>
    <source>
        <strain evidence="12">USAMLcec2-132</strain>
    </source>
</reference>
<organism evidence="12 13">
    <name type="scientific">Candidatus Eisenbergiella merdavium</name>
    <dbReference type="NCBI Taxonomy" id="2838551"/>
    <lineage>
        <taxon>Bacteria</taxon>
        <taxon>Bacillati</taxon>
        <taxon>Bacillota</taxon>
        <taxon>Clostridia</taxon>
        <taxon>Lachnospirales</taxon>
        <taxon>Lachnospiraceae</taxon>
        <taxon>Eisenbergiella</taxon>
    </lineage>
</organism>
<comment type="caution">
    <text evidence="12">The sequence shown here is derived from an EMBL/GenBank/DDBJ whole genome shotgun (WGS) entry which is preliminary data.</text>
</comment>
<dbReference type="InterPro" id="IPR016032">
    <property type="entry name" value="Sig_transdc_resp-reg_C-effctor"/>
</dbReference>
<dbReference type="Gene3D" id="6.10.250.690">
    <property type="match status" value="1"/>
</dbReference>
<evidence type="ECO:0000313" key="12">
    <source>
        <dbReference type="EMBL" id="HJC25347.1"/>
    </source>
</evidence>
<evidence type="ECO:0000256" key="1">
    <source>
        <dbReference type="ARBA" id="ARBA00018672"/>
    </source>
</evidence>
<comment type="function">
    <text evidence="7">May play the central regulatory role in sporulation. It may be an element of the effector pathway responsible for the activation of sporulation genes in response to nutritional stress. Spo0A may act in concert with spo0H (a sigma factor) to control the expression of some genes that are critical to the sporulation process.</text>
</comment>
<evidence type="ECO:0000256" key="5">
    <source>
        <dbReference type="ARBA" id="ARBA00023125"/>
    </source>
</evidence>
<evidence type="ECO:0000256" key="9">
    <source>
        <dbReference type="PROSITE-ProRule" id="PRU01091"/>
    </source>
</evidence>
<dbReference type="GO" id="GO:0006355">
    <property type="term" value="P:regulation of DNA-templated transcription"/>
    <property type="evidence" value="ECO:0007669"/>
    <property type="project" value="InterPro"/>
</dbReference>
<dbReference type="GO" id="GO:0032993">
    <property type="term" value="C:protein-DNA complex"/>
    <property type="evidence" value="ECO:0007669"/>
    <property type="project" value="TreeGrafter"/>
</dbReference>
<dbReference type="SUPFAM" id="SSF52172">
    <property type="entry name" value="CheY-like"/>
    <property type="match status" value="1"/>
</dbReference>
<keyword evidence="2 8" id="KW-0597">Phosphoprotein</keyword>
<dbReference type="EMBL" id="DWWS01000062">
    <property type="protein sequence ID" value="HJC25347.1"/>
    <property type="molecule type" value="Genomic_DNA"/>
</dbReference>
<sequence>MKKLYYAEDDASIARSVQEYLEKLDYEVEVFHTVAGTKEALLAQLPSLMLVDWNMPDGSGGELCQWIRSRWERLPLILLTVRGEARDVVSGFQSGADDYVTKPFDLEVLASRIQALLRRAGREEKEEGVLRCGGIRLEERKMAVFVQQEEIPLSRPEYELLLILMKNRGRTVTRGQLLEQVWDSGGNFVNDNTLTVTMKRLREKLHHPACLKTVRSFGYRMEEK</sequence>
<evidence type="ECO:0000256" key="4">
    <source>
        <dbReference type="ARBA" id="ARBA00023015"/>
    </source>
</evidence>
<gene>
    <name evidence="12" type="ORF">H9761_16865</name>
</gene>
<evidence type="ECO:0000313" key="13">
    <source>
        <dbReference type="Proteomes" id="UP000823891"/>
    </source>
</evidence>
<dbReference type="Proteomes" id="UP000823891">
    <property type="component" value="Unassembled WGS sequence"/>
</dbReference>
<dbReference type="InterPro" id="IPR039420">
    <property type="entry name" value="WalR-like"/>
</dbReference>
<dbReference type="GO" id="GO:0005829">
    <property type="term" value="C:cytosol"/>
    <property type="evidence" value="ECO:0007669"/>
    <property type="project" value="TreeGrafter"/>
</dbReference>
<keyword evidence="5 9" id="KW-0238">DNA-binding</keyword>
<evidence type="ECO:0000256" key="3">
    <source>
        <dbReference type="ARBA" id="ARBA00023012"/>
    </source>
</evidence>
<accession>A0A9D2NJ40</accession>
<dbReference type="GO" id="GO:0000976">
    <property type="term" value="F:transcription cis-regulatory region binding"/>
    <property type="evidence" value="ECO:0007669"/>
    <property type="project" value="TreeGrafter"/>
</dbReference>
<evidence type="ECO:0000256" key="2">
    <source>
        <dbReference type="ARBA" id="ARBA00022553"/>
    </source>
</evidence>
<dbReference type="GO" id="GO:0000156">
    <property type="term" value="F:phosphorelay response regulator activity"/>
    <property type="evidence" value="ECO:0007669"/>
    <property type="project" value="TreeGrafter"/>
</dbReference>
<dbReference type="PROSITE" id="PS51755">
    <property type="entry name" value="OMPR_PHOB"/>
    <property type="match status" value="1"/>
</dbReference>
<dbReference type="InterPro" id="IPR036388">
    <property type="entry name" value="WH-like_DNA-bd_sf"/>
</dbReference>
<dbReference type="SUPFAM" id="SSF46894">
    <property type="entry name" value="C-terminal effector domain of the bipartite response regulators"/>
    <property type="match status" value="1"/>
</dbReference>
<keyword evidence="4" id="KW-0805">Transcription regulation</keyword>
<dbReference type="Gene3D" id="3.40.50.2300">
    <property type="match status" value="1"/>
</dbReference>
<dbReference type="InterPro" id="IPR001789">
    <property type="entry name" value="Sig_transdc_resp-reg_receiver"/>
</dbReference>
<keyword evidence="3" id="KW-0902">Two-component regulatory system</keyword>
<reference evidence="12" key="1">
    <citation type="journal article" date="2021" name="PeerJ">
        <title>Extensive microbial diversity within the chicken gut microbiome revealed by metagenomics and culture.</title>
        <authorList>
            <person name="Gilroy R."/>
            <person name="Ravi A."/>
            <person name="Getino M."/>
            <person name="Pursley I."/>
            <person name="Horton D.L."/>
            <person name="Alikhan N.F."/>
            <person name="Baker D."/>
            <person name="Gharbi K."/>
            <person name="Hall N."/>
            <person name="Watson M."/>
            <person name="Adriaenssens E.M."/>
            <person name="Foster-Nyarko E."/>
            <person name="Jarju S."/>
            <person name="Secka A."/>
            <person name="Antonio M."/>
            <person name="Oren A."/>
            <person name="Chaudhuri R.R."/>
            <person name="La Ragione R."/>
            <person name="Hildebrand F."/>
            <person name="Pallen M.J."/>
        </authorList>
    </citation>
    <scope>NUCLEOTIDE SEQUENCE</scope>
    <source>
        <strain evidence="12">USAMLcec2-132</strain>
    </source>
</reference>
<feature type="domain" description="OmpR/PhoB-type" evidence="11">
    <location>
        <begin position="127"/>
        <end position="223"/>
    </location>
</feature>
<dbReference type="PANTHER" id="PTHR48111">
    <property type="entry name" value="REGULATOR OF RPOS"/>
    <property type="match status" value="1"/>
</dbReference>
<dbReference type="AlphaFoldDB" id="A0A9D2NJ40"/>
<dbReference type="InterPro" id="IPR001867">
    <property type="entry name" value="OmpR/PhoB-type_DNA-bd"/>
</dbReference>
<feature type="domain" description="Response regulatory" evidence="10">
    <location>
        <begin position="3"/>
        <end position="117"/>
    </location>
</feature>
<evidence type="ECO:0000259" key="10">
    <source>
        <dbReference type="PROSITE" id="PS50110"/>
    </source>
</evidence>
<evidence type="ECO:0000256" key="6">
    <source>
        <dbReference type="ARBA" id="ARBA00023163"/>
    </source>
</evidence>
<proteinExistence type="predicted"/>